<dbReference type="GO" id="GO:0016787">
    <property type="term" value="F:hydrolase activity"/>
    <property type="evidence" value="ECO:0007669"/>
    <property type="project" value="UniProtKB-KW"/>
</dbReference>
<dbReference type="InterPro" id="IPR018188">
    <property type="entry name" value="RNase_T2_His_AS_1"/>
</dbReference>
<dbReference type="Pfam" id="PF00445">
    <property type="entry name" value="Ribonuclease_T2"/>
    <property type="match status" value="1"/>
</dbReference>
<dbReference type="EC" id="3.1.27.6" evidence="4"/>
<proteinExistence type="inferred from homology"/>
<dbReference type="OrthoDB" id="4720638at2"/>
<dbReference type="Proteomes" id="UP000184600">
    <property type="component" value="Unassembled WGS sequence"/>
</dbReference>
<dbReference type="EMBL" id="FRFG01000089">
    <property type="protein sequence ID" value="SHO59002.1"/>
    <property type="molecule type" value="Genomic_DNA"/>
</dbReference>
<dbReference type="PROSITE" id="PS00531">
    <property type="entry name" value="RNASE_T2_2"/>
    <property type="match status" value="1"/>
</dbReference>
<keyword evidence="3" id="KW-0732">Signal</keyword>
<dbReference type="RefSeq" id="WP_073586436.1">
    <property type="nucleotide sequence ID" value="NZ_AP024897.1"/>
</dbReference>
<dbReference type="AlphaFoldDB" id="A0A1M7Z2F9"/>
<evidence type="ECO:0000256" key="3">
    <source>
        <dbReference type="SAM" id="SignalP"/>
    </source>
</evidence>
<evidence type="ECO:0000313" key="5">
    <source>
        <dbReference type="Proteomes" id="UP000184600"/>
    </source>
</evidence>
<reference evidence="5" key="1">
    <citation type="submission" date="2016-12" db="EMBL/GenBank/DDBJ databases">
        <authorList>
            <person name="Rodrigo-Torres L."/>
            <person name="Arahal R.D."/>
            <person name="Lucena T."/>
        </authorList>
    </citation>
    <scope>NUCLEOTIDE SEQUENCE [LARGE SCALE GENOMIC DNA]</scope>
</reference>
<dbReference type="GO" id="GO:0033897">
    <property type="term" value="F:ribonuclease T2 activity"/>
    <property type="evidence" value="ECO:0007669"/>
    <property type="project" value="InterPro"/>
</dbReference>
<protein>
    <submittedName>
        <fullName evidence="4">Ribonuclease I</fullName>
        <ecNumber evidence="4">3.1.27.6</ecNumber>
    </submittedName>
</protein>
<name>A0A1M7Z2F9_9VIBR</name>
<keyword evidence="4" id="KW-0378">Hydrolase</keyword>
<evidence type="ECO:0000313" key="4">
    <source>
        <dbReference type="EMBL" id="SHO59002.1"/>
    </source>
</evidence>
<feature type="signal peptide" evidence="3">
    <location>
        <begin position="1"/>
        <end position="24"/>
    </location>
</feature>
<dbReference type="SUPFAM" id="SSF55895">
    <property type="entry name" value="Ribonuclease Rh-like"/>
    <property type="match status" value="1"/>
</dbReference>
<organism evidence="4 5">
    <name type="scientific">Vibrio quintilis</name>
    <dbReference type="NCBI Taxonomy" id="1117707"/>
    <lineage>
        <taxon>Bacteria</taxon>
        <taxon>Pseudomonadati</taxon>
        <taxon>Pseudomonadota</taxon>
        <taxon>Gammaproteobacteria</taxon>
        <taxon>Vibrionales</taxon>
        <taxon>Vibrionaceae</taxon>
        <taxon>Vibrio</taxon>
    </lineage>
</organism>
<dbReference type="GO" id="GO:0003723">
    <property type="term" value="F:RNA binding"/>
    <property type="evidence" value="ECO:0007669"/>
    <property type="project" value="InterPro"/>
</dbReference>
<dbReference type="InterPro" id="IPR001568">
    <property type="entry name" value="RNase_T2-like"/>
</dbReference>
<keyword evidence="5" id="KW-1185">Reference proteome</keyword>
<accession>A0A1M7Z2F9</accession>
<sequence length="337" mass="36520">MKLKTLLAVFSAMALLLGVVGECAAVSFSGTFYASQSCPAYQSKNKKTNPGNIYLVSGQSYQIREANKNNASWYRVVVSGANPQLRWVSADCGEVKGSSSDSSGSSGSGSSGSGNSCSTAGLEDSYVFALSWQPAFCETHSSKPECKVTDADAYQAGNFTLHGLWPNKASCGTSYGFCGRYSHSQSSFCSYAAVPMSSSTLKLLGQYMPSAAYGSCLQRHEWYKHGTCQTQRDADGYFKTAIRLQKEFNQGVAYFMRDHIGKSVSTQDFFDAVDQAFFDGAHKRLQISCKNSQLVDVYINLPKVLDDNASLESLMMDADPKFSNKCGSSFTVDEIGQ</sequence>
<dbReference type="PANTHER" id="PTHR11240:SF22">
    <property type="entry name" value="RIBONUCLEASE T2"/>
    <property type="match status" value="1"/>
</dbReference>
<dbReference type="Gene3D" id="3.90.730.10">
    <property type="entry name" value="Ribonuclease T2-like"/>
    <property type="match status" value="1"/>
</dbReference>
<feature type="chain" id="PRO_5012025916" evidence="3">
    <location>
        <begin position="25"/>
        <end position="337"/>
    </location>
</feature>
<dbReference type="InterPro" id="IPR033130">
    <property type="entry name" value="RNase_T2_His_AS_2"/>
</dbReference>
<dbReference type="PROSITE" id="PS00530">
    <property type="entry name" value="RNASE_T2_1"/>
    <property type="match status" value="1"/>
</dbReference>
<dbReference type="PANTHER" id="PTHR11240">
    <property type="entry name" value="RIBONUCLEASE T2"/>
    <property type="match status" value="1"/>
</dbReference>
<gene>
    <name evidence="4" type="primary">rna</name>
    <name evidence="4" type="ORF">VQ7734_04778</name>
</gene>
<comment type="similarity">
    <text evidence="1 2">Belongs to the RNase T2 family.</text>
</comment>
<evidence type="ECO:0000256" key="2">
    <source>
        <dbReference type="RuleBase" id="RU004328"/>
    </source>
</evidence>
<dbReference type="GO" id="GO:0006401">
    <property type="term" value="P:RNA catabolic process"/>
    <property type="evidence" value="ECO:0007669"/>
    <property type="project" value="UniProtKB-ARBA"/>
</dbReference>
<evidence type="ECO:0000256" key="1">
    <source>
        <dbReference type="ARBA" id="ARBA00007469"/>
    </source>
</evidence>
<dbReference type="InterPro" id="IPR036430">
    <property type="entry name" value="RNase_T2-like_sf"/>
</dbReference>